<dbReference type="FunFam" id="1.50.40.10:FF:000009">
    <property type="entry name" value="Mitochondrial 2-oxoglutarate/malate carrier protein"/>
    <property type="match status" value="1"/>
</dbReference>
<evidence type="ECO:0000256" key="7">
    <source>
        <dbReference type="ARBA" id="ARBA00022989"/>
    </source>
</evidence>
<comment type="similarity">
    <text evidence="2 11">Belongs to the mitochondrial carrier (TC 2.A.29) family.</text>
</comment>
<evidence type="ECO:0000256" key="11">
    <source>
        <dbReference type="RuleBase" id="RU000488"/>
    </source>
</evidence>
<feature type="transmembrane region" description="Helical" evidence="12">
    <location>
        <begin position="278"/>
        <end position="300"/>
    </location>
</feature>
<keyword evidence="7 12" id="KW-1133">Transmembrane helix</keyword>
<name>A0AAU9JAJ5_9CILI</name>
<evidence type="ECO:0000256" key="5">
    <source>
        <dbReference type="ARBA" id="ARBA00022737"/>
    </source>
</evidence>
<dbReference type="GO" id="GO:0055085">
    <property type="term" value="P:transmembrane transport"/>
    <property type="evidence" value="ECO:0007669"/>
    <property type="project" value="InterPro"/>
</dbReference>
<evidence type="ECO:0000256" key="6">
    <source>
        <dbReference type="ARBA" id="ARBA00022792"/>
    </source>
</evidence>
<dbReference type="Proteomes" id="UP001162131">
    <property type="component" value="Unassembled WGS sequence"/>
</dbReference>
<evidence type="ECO:0000313" key="13">
    <source>
        <dbReference type="EMBL" id="CAG9323243.1"/>
    </source>
</evidence>
<evidence type="ECO:0000256" key="9">
    <source>
        <dbReference type="ARBA" id="ARBA00023136"/>
    </source>
</evidence>
<dbReference type="SUPFAM" id="SSF103506">
    <property type="entry name" value="Mitochondrial carrier"/>
    <property type="match status" value="1"/>
</dbReference>
<keyword evidence="9 10" id="KW-0472">Membrane</keyword>
<dbReference type="AlphaFoldDB" id="A0AAU9JAJ5"/>
<evidence type="ECO:0000256" key="1">
    <source>
        <dbReference type="ARBA" id="ARBA00004448"/>
    </source>
</evidence>
<keyword evidence="6" id="KW-0999">Mitochondrion inner membrane</keyword>
<sequence length="302" mass="33856">MVEHSDLHKSKWLESIKNFSIGGTAGIVATTAVLPMDFIKVHLQCAAEGSKGPRISPLQFASTVYREKGLLAFYKGLDSAILRQALYATTRLGLYKTLADREKEKTGTKFIPFFKKFIYSTVSGGIGAFVGNPCDLSLIRLQTDNTLPPQLRRNYKNAIDALLRIPKEEGILAYWKGCTPTILRAAALNFGMLAPYDQTKEFLDSRWKSDTMNRILASVIAAIFACFISLPFDNIKTKYQKMIKGADGKYPYKGFYDCLMKSLKNEGFIGLYVGLDAYALRVAPNVIITLLTIDFLHYLYHK</sequence>
<dbReference type="Pfam" id="PF00153">
    <property type="entry name" value="Mito_carr"/>
    <property type="match status" value="3"/>
</dbReference>
<proteinExistence type="inferred from homology"/>
<dbReference type="GO" id="GO:0005743">
    <property type="term" value="C:mitochondrial inner membrane"/>
    <property type="evidence" value="ECO:0007669"/>
    <property type="project" value="UniProtKB-SubCell"/>
</dbReference>
<dbReference type="InterPro" id="IPR002067">
    <property type="entry name" value="MCP"/>
</dbReference>
<gene>
    <name evidence="13" type="ORF">BSTOLATCC_MIC33144</name>
</gene>
<feature type="repeat" description="Solcar" evidence="10">
    <location>
        <begin position="13"/>
        <end position="101"/>
    </location>
</feature>
<reference evidence="13" key="1">
    <citation type="submission" date="2021-09" db="EMBL/GenBank/DDBJ databases">
        <authorList>
            <consortium name="AG Swart"/>
            <person name="Singh M."/>
            <person name="Singh A."/>
            <person name="Seah K."/>
            <person name="Emmerich C."/>
        </authorList>
    </citation>
    <scope>NUCLEOTIDE SEQUENCE</scope>
    <source>
        <strain evidence="13">ATCC30299</strain>
    </source>
</reference>
<evidence type="ECO:0000256" key="3">
    <source>
        <dbReference type="ARBA" id="ARBA00022448"/>
    </source>
</evidence>
<feature type="repeat" description="Solcar" evidence="10">
    <location>
        <begin position="111"/>
        <end position="202"/>
    </location>
</feature>
<dbReference type="InterPro" id="IPR023395">
    <property type="entry name" value="MCP_dom_sf"/>
</dbReference>
<comment type="subcellular location">
    <subcellularLocation>
        <location evidence="1">Mitochondrion inner membrane</location>
        <topology evidence="1">Multi-pass membrane protein</topology>
    </subcellularLocation>
</comment>
<dbReference type="InterPro" id="IPR018108">
    <property type="entry name" value="MCP_transmembrane"/>
</dbReference>
<accession>A0AAU9JAJ5</accession>
<dbReference type="PRINTS" id="PR00926">
    <property type="entry name" value="MITOCARRIER"/>
</dbReference>
<dbReference type="PANTHER" id="PTHR45618">
    <property type="entry name" value="MITOCHONDRIAL DICARBOXYLATE CARRIER-RELATED"/>
    <property type="match status" value="1"/>
</dbReference>
<protein>
    <submittedName>
        <fullName evidence="13">Uncharacterized protein</fullName>
    </submittedName>
</protein>
<dbReference type="InterPro" id="IPR050391">
    <property type="entry name" value="Mito_Metabolite_Transporter"/>
</dbReference>
<keyword evidence="4 10" id="KW-0812">Transmembrane</keyword>
<keyword evidence="8" id="KW-0496">Mitochondrion</keyword>
<keyword evidence="5" id="KW-0677">Repeat</keyword>
<evidence type="ECO:0000256" key="10">
    <source>
        <dbReference type="PROSITE-ProRule" id="PRU00282"/>
    </source>
</evidence>
<evidence type="ECO:0000256" key="2">
    <source>
        <dbReference type="ARBA" id="ARBA00006375"/>
    </source>
</evidence>
<feature type="transmembrane region" description="Helical" evidence="12">
    <location>
        <begin position="215"/>
        <end position="232"/>
    </location>
</feature>
<evidence type="ECO:0000256" key="8">
    <source>
        <dbReference type="ARBA" id="ARBA00023128"/>
    </source>
</evidence>
<feature type="repeat" description="Solcar" evidence="10">
    <location>
        <begin position="209"/>
        <end position="299"/>
    </location>
</feature>
<evidence type="ECO:0000313" key="14">
    <source>
        <dbReference type="Proteomes" id="UP001162131"/>
    </source>
</evidence>
<keyword evidence="3 11" id="KW-0813">Transport</keyword>
<organism evidence="13 14">
    <name type="scientific">Blepharisma stoltei</name>
    <dbReference type="NCBI Taxonomy" id="1481888"/>
    <lineage>
        <taxon>Eukaryota</taxon>
        <taxon>Sar</taxon>
        <taxon>Alveolata</taxon>
        <taxon>Ciliophora</taxon>
        <taxon>Postciliodesmatophora</taxon>
        <taxon>Heterotrichea</taxon>
        <taxon>Heterotrichida</taxon>
        <taxon>Blepharismidae</taxon>
        <taxon>Blepharisma</taxon>
    </lineage>
</organism>
<dbReference type="EMBL" id="CAJZBQ010000033">
    <property type="protein sequence ID" value="CAG9323243.1"/>
    <property type="molecule type" value="Genomic_DNA"/>
</dbReference>
<evidence type="ECO:0000256" key="4">
    <source>
        <dbReference type="ARBA" id="ARBA00022692"/>
    </source>
</evidence>
<dbReference type="PROSITE" id="PS50920">
    <property type="entry name" value="SOLCAR"/>
    <property type="match status" value="3"/>
</dbReference>
<comment type="caution">
    <text evidence="13">The sequence shown here is derived from an EMBL/GenBank/DDBJ whole genome shotgun (WGS) entry which is preliminary data.</text>
</comment>
<evidence type="ECO:0000256" key="12">
    <source>
        <dbReference type="SAM" id="Phobius"/>
    </source>
</evidence>
<dbReference type="Gene3D" id="1.50.40.10">
    <property type="entry name" value="Mitochondrial carrier domain"/>
    <property type="match status" value="1"/>
</dbReference>
<keyword evidence="14" id="KW-1185">Reference proteome</keyword>